<evidence type="ECO:0000256" key="1">
    <source>
        <dbReference type="SAM" id="MobiDB-lite"/>
    </source>
</evidence>
<organism evidence="2 3">
    <name type="scientific">Ficus carica</name>
    <name type="common">Common fig</name>
    <dbReference type="NCBI Taxonomy" id="3494"/>
    <lineage>
        <taxon>Eukaryota</taxon>
        <taxon>Viridiplantae</taxon>
        <taxon>Streptophyta</taxon>
        <taxon>Embryophyta</taxon>
        <taxon>Tracheophyta</taxon>
        <taxon>Spermatophyta</taxon>
        <taxon>Magnoliopsida</taxon>
        <taxon>eudicotyledons</taxon>
        <taxon>Gunneridae</taxon>
        <taxon>Pentapetalae</taxon>
        <taxon>rosids</taxon>
        <taxon>fabids</taxon>
        <taxon>Rosales</taxon>
        <taxon>Moraceae</taxon>
        <taxon>Ficeae</taxon>
        <taxon>Ficus</taxon>
    </lineage>
</organism>
<sequence length="90" mass="10278">MMRMFRSDLAVVINSGPYPPTTVADCVSRAIRAEYWVGQNREQRAKFFKDKKEEKAQAKQNQARPNQSPQQRGQGGPFGQSSNNKQYDNN</sequence>
<evidence type="ECO:0000313" key="2">
    <source>
        <dbReference type="EMBL" id="GMN75150.1"/>
    </source>
</evidence>
<dbReference type="AlphaFoldDB" id="A0AA88EI60"/>
<reference evidence="2" key="1">
    <citation type="submission" date="2023-07" db="EMBL/GenBank/DDBJ databases">
        <title>draft genome sequence of fig (Ficus carica).</title>
        <authorList>
            <person name="Takahashi T."/>
            <person name="Nishimura K."/>
        </authorList>
    </citation>
    <scope>NUCLEOTIDE SEQUENCE</scope>
</reference>
<comment type="caution">
    <text evidence="2">The sequence shown here is derived from an EMBL/GenBank/DDBJ whole genome shotgun (WGS) entry which is preliminary data.</text>
</comment>
<name>A0AA88EI60_FICCA</name>
<dbReference type="Proteomes" id="UP001187192">
    <property type="component" value="Unassembled WGS sequence"/>
</dbReference>
<proteinExistence type="predicted"/>
<accession>A0AA88EI60</accession>
<keyword evidence="3" id="KW-1185">Reference proteome</keyword>
<protein>
    <submittedName>
        <fullName evidence="2">Uncharacterized protein</fullName>
    </submittedName>
</protein>
<dbReference type="EMBL" id="BTGU01021925">
    <property type="protein sequence ID" value="GMN75150.1"/>
    <property type="molecule type" value="Genomic_DNA"/>
</dbReference>
<evidence type="ECO:0000313" key="3">
    <source>
        <dbReference type="Proteomes" id="UP001187192"/>
    </source>
</evidence>
<gene>
    <name evidence="2" type="ORF">TIFTF001_056738</name>
</gene>
<feature type="region of interest" description="Disordered" evidence="1">
    <location>
        <begin position="49"/>
        <end position="90"/>
    </location>
</feature>